<dbReference type="Proteomes" id="UP000663929">
    <property type="component" value="Chromosome"/>
</dbReference>
<keyword evidence="2" id="KW-1185">Reference proteome</keyword>
<dbReference type="InterPro" id="IPR046865">
    <property type="entry name" value="FapA_b_solenoid"/>
</dbReference>
<reference evidence="1" key="1">
    <citation type="submission" date="2021-03" db="EMBL/GenBank/DDBJ databases">
        <title>Acanthopleuribacteraceae sp. M133.</title>
        <authorList>
            <person name="Wang G."/>
        </authorList>
    </citation>
    <scope>NUCLEOTIDE SEQUENCE</scope>
    <source>
        <strain evidence="1">M133</strain>
    </source>
</reference>
<dbReference type="KEGG" id="scor:J3U87_02125"/>
<dbReference type="InterPro" id="IPR011006">
    <property type="entry name" value="CheY-like_superfamily"/>
</dbReference>
<evidence type="ECO:0000313" key="2">
    <source>
        <dbReference type="Proteomes" id="UP000663929"/>
    </source>
</evidence>
<sequence>MLDPNRYLVIHREPKKAAQIKGVLERAGFRAACIHSGMEGVPKFETFKPGTVIIESGLVDMPVPVLVLALREMVQDFPIWLCCDEPNDSTYAEARAIDGYGVLQLPISARDLPRLNTQELDAWDDIADDTLEDFVPNFPWQEQPAPKHYARMVATDIMYRNSYRHEGNLVVIGDLDGVSRLDVGGELVVQGSVRNSTVRVRGPLTVTGTVADCREGGVFGRDHVHLGSIERSVVLAGKNLILEHHCIDSSVSVVQQMVAKSEDSRLVGGLIRVGEHLSIGILGDRDQIHTVIEMASPTLREAWLRTKKTMWKTAVAVNAKLTKTKGKAIRKHLEDPRFYAMQAELVASRIYPGIYVKIGKFEDYIFESYKEMTRIALGPKRRKVFGICVRPRKKKKSQRLKKEA</sequence>
<accession>A0A8A4TQM8</accession>
<dbReference type="SUPFAM" id="SSF52172">
    <property type="entry name" value="CheY-like"/>
    <property type="match status" value="1"/>
</dbReference>
<name>A0A8A4TQM8_SULCO</name>
<protein>
    <submittedName>
        <fullName evidence="1">DUF342 domain-containing protein</fullName>
    </submittedName>
</protein>
<proteinExistence type="predicted"/>
<dbReference type="Pfam" id="PF03961">
    <property type="entry name" value="FapA"/>
    <property type="match status" value="1"/>
</dbReference>
<dbReference type="RefSeq" id="WP_237381372.1">
    <property type="nucleotide sequence ID" value="NZ_CP071793.1"/>
</dbReference>
<dbReference type="AlphaFoldDB" id="A0A8A4TQM8"/>
<organism evidence="1 2">
    <name type="scientific">Sulfidibacter corallicola</name>
    <dbReference type="NCBI Taxonomy" id="2818388"/>
    <lineage>
        <taxon>Bacteria</taxon>
        <taxon>Pseudomonadati</taxon>
        <taxon>Acidobacteriota</taxon>
        <taxon>Holophagae</taxon>
        <taxon>Acanthopleuribacterales</taxon>
        <taxon>Acanthopleuribacteraceae</taxon>
        <taxon>Sulfidibacter</taxon>
    </lineage>
</organism>
<gene>
    <name evidence="1" type="ORF">J3U87_02125</name>
</gene>
<dbReference type="EMBL" id="CP071793">
    <property type="protein sequence ID" value="QTD51241.1"/>
    <property type="molecule type" value="Genomic_DNA"/>
</dbReference>
<evidence type="ECO:0000313" key="1">
    <source>
        <dbReference type="EMBL" id="QTD51241.1"/>
    </source>
</evidence>